<protein>
    <submittedName>
        <fullName evidence="1">Uncharacterized protein</fullName>
    </submittedName>
</protein>
<name>A0AAI8MNS8_9HELI</name>
<dbReference type="RefSeq" id="WP_002957643.1">
    <property type="nucleotide sequence ID" value="NC_020555.1"/>
</dbReference>
<sequence>MSNTIKFQCHIQISSKKLLDKVKGKTLSFMGNSKTIDKNGEVIFTFPNNTNQFEFEVSDERFYKKAKNNVVRATNNYNDANNTISLNLLSKLRLYFNGKEIYITNGNKAIDYFRAYSGNALSIEEKEELKEQYGYEKFVSYKRS</sequence>
<evidence type="ECO:0000313" key="3">
    <source>
        <dbReference type="Proteomes" id="UP000005755"/>
    </source>
</evidence>
<evidence type="ECO:0000313" key="4">
    <source>
        <dbReference type="Proteomes" id="UP000006036"/>
    </source>
</evidence>
<dbReference type="Proteomes" id="UP000005755">
    <property type="component" value="Unassembled WGS sequence"/>
</dbReference>
<reference evidence="1" key="3">
    <citation type="submission" date="2012-07" db="EMBL/GenBank/DDBJ databases">
        <authorList>
            <person name="Akiyama T."/>
            <person name="Takeshita N."/>
            <person name="Ohmagari N."/>
            <person name="Kirikae T."/>
        </authorList>
    </citation>
    <scope>NUCLEOTIDE SEQUENCE</scope>
    <source>
        <strain evidence="1">ATCC BAA-847</strain>
    </source>
</reference>
<organism evidence="1 4">
    <name type="scientific">Helicobacter cinaedi CCUG 18818 = ATCC BAA-847</name>
    <dbReference type="NCBI Taxonomy" id="537971"/>
    <lineage>
        <taxon>Bacteria</taxon>
        <taxon>Pseudomonadati</taxon>
        <taxon>Campylobacterota</taxon>
        <taxon>Epsilonproteobacteria</taxon>
        <taxon>Campylobacterales</taxon>
        <taxon>Helicobacteraceae</taxon>
        <taxon>Helicobacter</taxon>
    </lineage>
</organism>
<dbReference type="EMBL" id="AP012492">
    <property type="protein sequence ID" value="BAM32674.1"/>
    <property type="molecule type" value="Genomic_DNA"/>
</dbReference>
<keyword evidence="3" id="KW-1185">Reference proteome</keyword>
<reference evidence="2" key="1">
    <citation type="submission" date="2008-08" db="EMBL/GenBank/DDBJ databases">
        <title>Annotation of Helicobacter cinaedi strain CCUG 18818.</title>
        <authorList>
            <consortium name="The Broad Institute Genome Sequencing Platform"/>
            <person name="Fox J.G."/>
            <person name="Shen Z."/>
            <person name="Charoenlap N."/>
            <person name="Schauer D.B."/>
            <person name="Ward D."/>
            <person name="Mehta T."/>
            <person name="Young S."/>
            <person name="Jaffe D."/>
            <person name="Gnerre S."/>
            <person name="Berlin A."/>
            <person name="Heiman D."/>
            <person name="Hepburn T."/>
            <person name="Shea T."/>
            <person name="Sykes S."/>
            <person name="Alvarado L."/>
            <person name="Kodira C."/>
            <person name="Borodovsky M."/>
            <person name="Lander E."/>
            <person name="Galagan J."/>
            <person name="Nusbaum C."/>
            <person name="Birren B."/>
        </authorList>
    </citation>
    <scope>NUCLEOTIDE SEQUENCE</scope>
    <source>
        <strain evidence="2">CCUG 18818</strain>
    </source>
</reference>
<dbReference type="EMBL" id="DS990401">
    <property type="protein sequence ID" value="EFR47743.1"/>
    <property type="molecule type" value="Genomic_DNA"/>
</dbReference>
<evidence type="ECO:0000313" key="2">
    <source>
        <dbReference type="EMBL" id="EFR47743.1"/>
    </source>
</evidence>
<evidence type="ECO:0000313" key="1">
    <source>
        <dbReference type="EMBL" id="BAM32674.1"/>
    </source>
</evidence>
<reference evidence="1 4" key="2">
    <citation type="journal article" date="2012" name="J. Bacteriol.">
        <title>Complete Genome Sequence of Helicobacter cinaedi Type Strain ATCC BAA-847.</title>
        <authorList>
            <person name="Miyoshi-Akiyama T."/>
            <person name="Takeshita N."/>
            <person name="Ohmagari N."/>
            <person name="Kirikae T."/>
        </authorList>
    </citation>
    <scope>NUCLEOTIDE SEQUENCE [LARGE SCALE GENOMIC DNA]</scope>
    <source>
        <strain evidence="1 4">ATCC BAA-847</strain>
    </source>
</reference>
<reference evidence="3" key="4">
    <citation type="journal article" date="2014" name="Genome Announc.">
        <title>Draft genome sequences of six enterohepatic helicobacter species isolated from humans and one from rhesus macaques.</title>
        <authorList>
            <person name="Shen Z."/>
            <person name="Sheh A."/>
            <person name="Young S.K."/>
            <person name="Abouelliel A."/>
            <person name="Ward D.V."/>
            <person name="Earl A.M."/>
            <person name="Fox J.G."/>
        </authorList>
    </citation>
    <scope>NUCLEOTIDE SEQUENCE [LARGE SCALE GENOMIC DNA]</scope>
    <source>
        <strain evidence="3">CCUG 18818</strain>
    </source>
</reference>
<dbReference type="Proteomes" id="UP000006036">
    <property type="component" value="Chromosome 1"/>
</dbReference>
<dbReference type="AlphaFoldDB" id="A0AAI8MNS8"/>
<accession>A0AAI8MNS8</accession>
<gene>
    <name evidence="1" type="ORF">HCBAA847_1444</name>
    <name evidence="2" type="ORF">HCCG_02292</name>
</gene>
<proteinExistence type="predicted"/>
<dbReference type="KEGG" id="hcb:HCBAA847_1444"/>